<evidence type="ECO:0000313" key="7">
    <source>
        <dbReference type="Proteomes" id="UP000280104"/>
    </source>
</evidence>
<keyword evidence="4" id="KW-1133">Transmembrane helix</keyword>
<evidence type="ECO:0000256" key="3">
    <source>
        <dbReference type="ARBA" id="ARBA00022801"/>
    </source>
</evidence>
<sequence length="611" mass="69229">MYWLADHTRSNAVFKYKNKVIQIRREMVNQVFGIQSGSEPFPTESNDPAVDAKVKALSDKYKSGIRTIPIDNIVKMMKNDETEEGFICSFLFLFISTVLCPITGNYANWKLLYGLHDISKLHNYDLASYCINHLNEEIESFHENLFNIVEIDLNDPIWVGGCLPMLVLRDISTTPYGARPLALVEDTGFNAKQGTLPTGPPEDVGLKSSNQPEVVQVISEVVAKHDELWRKSHEEHMSRMRADWASNVSSIIPSTNSMMANTTAPPVIISQYQGTIATQPTVDNNNQEMLSMVVTKHDDLLKKVHEEHAMAAVSQDQQLDKNNIIFHSSPTVLEDDIDVGKSIGHSELGLPQKDCSSMRVVPDTEHGITLAMGYADGTTSGNDARSMPSDVNETKPAVDKFYQKYLNYKFFKGNPTVLYFNDLTVSYEKFYNGLKPIGKVNDEVMDAYVAVFNHENLNPDPKSKKPSKFSFPTHFTTKLLVEPAKFSTRSCLREFKRINTGNNLHKRDLLFLPRVNSFHWTFFCVKNLFETINFFDSANSVNADELNILTTNLITNLSTLFKASKCSFKNIEEFVKFSPENYPKQPNLHDCAIYGTLYMDCWNGKDMKDFE</sequence>
<feature type="transmembrane region" description="Helical" evidence="4">
    <location>
        <begin position="85"/>
        <end position="104"/>
    </location>
</feature>
<evidence type="ECO:0000256" key="2">
    <source>
        <dbReference type="ARBA" id="ARBA00022670"/>
    </source>
</evidence>
<dbReference type="EMBL" id="LS480641">
    <property type="protein sequence ID" value="SPT19802.1"/>
    <property type="molecule type" value="Genomic_DNA"/>
</dbReference>
<evidence type="ECO:0000256" key="4">
    <source>
        <dbReference type="SAM" id="Phobius"/>
    </source>
</evidence>
<dbReference type="Pfam" id="PF02902">
    <property type="entry name" value="Peptidase_C48"/>
    <property type="match status" value="1"/>
</dbReference>
<reference evidence="6 7" key="1">
    <citation type="submission" date="2018-05" db="EMBL/GenBank/DDBJ databases">
        <authorList>
            <person name="Thind KAUR A."/>
        </authorList>
    </citation>
    <scope>NUCLEOTIDE SEQUENCE [LARGE SCALE GENOMIC DNA]</scope>
</reference>
<dbReference type="PROSITE" id="PS50600">
    <property type="entry name" value="ULP_PROTEASE"/>
    <property type="match status" value="1"/>
</dbReference>
<name>A0A7H4LMG4_WHEAT</name>
<dbReference type="InterPro" id="IPR003653">
    <property type="entry name" value="Peptidase_C48_C"/>
</dbReference>
<organism evidence="6 7">
    <name type="scientific">Triticum aestivum</name>
    <name type="common">Wheat</name>
    <dbReference type="NCBI Taxonomy" id="4565"/>
    <lineage>
        <taxon>Eukaryota</taxon>
        <taxon>Viridiplantae</taxon>
        <taxon>Streptophyta</taxon>
        <taxon>Embryophyta</taxon>
        <taxon>Tracheophyta</taxon>
        <taxon>Spermatophyta</taxon>
        <taxon>Magnoliopsida</taxon>
        <taxon>Liliopsida</taxon>
        <taxon>Poales</taxon>
        <taxon>Poaceae</taxon>
        <taxon>BOP clade</taxon>
        <taxon>Pooideae</taxon>
        <taxon>Triticodae</taxon>
        <taxon>Triticeae</taxon>
        <taxon>Triticinae</taxon>
        <taxon>Triticum</taxon>
    </lineage>
</organism>
<dbReference type="PANTHER" id="PTHR34835">
    <property type="entry name" value="OS07G0283600 PROTEIN-RELATED"/>
    <property type="match status" value="1"/>
</dbReference>
<proteinExistence type="inferred from homology"/>
<keyword evidence="2" id="KW-0645">Protease</keyword>
<dbReference type="Proteomes" id="UP000280104">
    <property type="component" value="Chromosome II"/>
</dbReference>
<dbReference type="GO" id="GO:0006508">
    <property type="term" value="P:proteolysis"/>
    <property type="evidence" value="ECO:0007669"/>
    <property type="project" value="UniProtKB-KW"/>
</dbReference>
<keyword evidence="4" id="KW-0812">Transmembrane</keyword>
<accession>A0A7H4LMG4</accession>
<feature type="domain" description="Ubiquitin-like protease family profile" evidence="5">
    <location>
        <begin position="423"/>
        <end position="602"/>
    </location>
</feature>
<keyword evidence="3" id="KW-0378">Hydrolase</keyword>
<keyword evidence="4" id="KW-0472">Membrane</keyword>
<dbReference type="GO" id="GO:0008234">
    <property type="term" value="F:cysteine-type peptidase activity"/>
    <property type="evidence" value="ECO:0007669"/>
    <property type="project" value="InterPro"/>
</dbReference>
<gene>
    <name evidence="6" type="ORF">CAMPLR22A2D_LOCUS4427</name>
</gene>
<dbReference type="PANTHER" id="PTHR34835:SF77">
    <property type="entry name" value="OS08G0365200 PROTEIN"/>
    <property type="match status" value="1"/>
</dbReference>
<evidence type="ECO:0000259" key="5">
    <source>
        <dbReference type="PROSITE" id="PS50600"/>
    </source>
</evidence>
<protein>
    <recommendedName>
        <fullName evidence="5">Ubiquitin-like protease family profile domain-containing protein</fullName>
    </recommendedName>
</protein>
<dbReference type="InterPro" id="IPR038765">
    <property type="entry name" value="Papain-like_cys_pep_sf"/>
</dbReference>
<dbReference type="SUPFAM" id="SSF54001">
    <property type="entry name" value="Cysteine proteinases"/>
    <property type="match status" value="1"/>
</dbReference>
<evidence type="ECO:0000256" key="1">
    <source>
        <dbReference type="ARBA" id="ARBA00005234"/>
    </source>
</evidence>
<dbReference type="Gene3D" id="3.40.395.10">
    <property type="entry name" value="Adenoviral Proteinase, Chain A"/>
    <property type="match status" value="1"/>
</dbReference>
<comment type="similarity">
    <text evidence="1">Belongs to the peptidase C48 family.</text>
</comment>
<dbReference type="AlphaFoldDB" id="A0A7H4LMG4"/>
<evidence type="ECO:0000313" key="6">
    <source>
        <dbReference type="EMBL" id="SPT19802.1"/>
    </source>
</evidence>